<dbReference type="Proteomes" id="UP000038802">
    <property type="component" value="Unassembled WGS sequence"/>
</dbReference>
<evidence type="ECO:0000313" key="6">
    <source>
        <dbReference type="EMBL" id="COW53118.1"/>
    </source>
</evidence>
<dbReference type="Proteomes" id="UP000039217">
    <property type="component" value="Unassembled WGS sequence"/>
</dbReference>
<evidence type="ECO:0000313" key="3">
    <source>
        <dbReference type="EMBL" id="CKT44110.1"/>
    </source>
</evidence>
<evidence type="ECO:0000313" key="14">
    <source>
        <dbReference type="Proteomes" id="UP000050164"/>
    </source>
</evidence>
<proteinExistence type="predicted"/>
<sequence length="50" mass="5471">MFALPRFQNPRLAKPTLKVVSVGPFCNHPARLVPMLSKPETFAGAPKPVL</sequence>
<dbReference type="Proteomes" id="UP000048600">
    <property type="component" value="Unassembled WGS sequence"/>
</dbReference>
<evidence type="ECO:0000313" key="8">
    <source>
        <dbReference type="Proteomes" id="UP000038802"/>
    </source>
</evidence>
<evidence type="ECO:0000313" key="5">
    <source>
        <dbReference type="EMBL" id="CNW07170.1"/>
    </source>
</evidence>
<evidence type="ECO:0000313" key="10">
    <source>
        <dbReference type="Proteomes" id="UP000046680"/>
    </source>
</evidence>
<dbReference type="EMBL" id="CNFT01001140">
    <property type="protein sequence ID" value="CKS91000.1"/>
    <property type="molecule type" value="Genomic_DNA"/>
</dbReference>
<name>A0A0T7PN01_MYCTX</name>
<evidence type="ECO:0000313" key="11">
    <source>
        <dbReference type="Proteomes" id="UP000048600"/>
    </source>
</evidence>
<dbReference type="EMBL" id="CNGE01001366">
    <property type="protein sequence ID" value="CKU06328.1"/>
    <property type="molecule type" value="Genomic_DNA"/>
</dbReference>
<gene>
    <name evidence="1" type="ORF">ERS007657_04397</name>
    <name evidence="5" type="ORF">ERS007661_03500</name>
    <name evidence="6" type="ORF">ERS007703_03813</name>
    <name evidence="7" type="ORF">ERS007741_03356</name>
    <name evidence="4" type="ORF">ERS027646_04439</name>
    <name evidence="2" type="ORF">ERS027659_03721</name>
    <name evidence="3" type="ORF">ERS027661_04359</name>
</gene>
<evidence type="ECO:0000313" key="2">
    <source>
        <dbReference type="EMBL" id="CKS91000.1"/>
    </source>
</evidence>
<evidence type="ECO:0000313" key="12">
    <source>
        <dbReference type="Proteomes" id="UP000048948"/>
    </source>
</evidence>
<dbReference type="Proteomes" id="UP000049023">
    <property type="component" value="Unassembled WGS sequence"/>
</dbReference>
<reference evidence="8 9" key="1">
    <citation type="submission" date="2015-03" db="EMBL/GenBank/DDBJ databases">
        <authorList>
            <consortium name="Pathogen Informatics"/>
        </authorList>
    </citation>
    <scope>NUCLEOTIDE SEQUENCE [LARGE SCALE GENOMIC DNA]</scope>
    <source>
        <strain evidence="4 12">Bir 172</strain>
        <strain evidence="2 14">Bir 185</strain>
        <strain evidence="3 13">Bir 187</strain>
        <strain evidence="1 10">C09601061</strain>
        <strain evidence="5 9">D00501624</strain>
        <strain evidence="8">K00500041</strain>
        <strain evidence="7 11">P00601463</strain>
    </source>
</reference>
<protein>
    <submittedName>
        <fullName evidence="6">Uncharacterized protein</fullName>
    </submittedName>
</protein>
<dbReference type="EMBL" id="CGCX01002946">
    <property type="protein sequence ID" value="CFS17517.1"/>
    <property type="molecule type" value="Genomic_DNA"/>
</dbReference>
<evidence type="ECO:0000313" key="7">
    <source>
        <dbReference type="EMBL" id="COW88676.1"/>
    </source>
</evidence>
<dbReference type="EMBL" id="CHKL01000494">
    <property type="protein sequence ID" value="COW88676.1"/>
    <property type="molecule type" value="Genomic_DNA"/>
</dbReference>
<dbReference type="EMBL" id="CNFU01001451">
    <property type="protein sequence ID" value="CKT44110.1"/>
    <property type="molecule type" value="Genomic_DNA"/>
</dbReference>
<dbReference type="Proteomes" id="UP000046680">
    <property type="component" value="Unassembled WGS sequence"/>
</dbReference>
<evidence type="ECO:0000313" key="13">
    <source>
        <dbReference type="Proteomes" id="UP000049023"/>
    </source>
</evidence>
<dbReference type="AlphaFoldDB" id="A0A0T7PN01"/>
<evidence type="ECO:0000313" key="1">
    <source>
        <dbReference type="EMBL" id="CFS17517.1"/>
    </source>
</evidence>
<evidence type="ECO:0000313" key="9">
    <source>
        <dbReference type="Proteomes" id="UP000039217"/>
    </source>
</evidence>
<dbReference type="Proteomes" id="UP000048948">
    <property type="component" value="Unassembled WGS sequence"/>
</dbReference>
<accession>A0A0T7PN01</accession>
<dbReference type="EMBL" id="CSAE01000564">
    <property type="protein sequence ID" value="COW53118.1"/>
    <property type="molecule type" value="Genomic_DNA"/>
</dbReference>
<organism evidence="6 8">
    <name type="scientific">Mycobacterium tuberculosis</name>
    <dbReference type="NCBI Taxonomy" id="1773"/>
    <lineage>
        <taxon>Bacteria</taxon>
        <taxon>Bacillati</taxon>
        <taxon>Actinomycetota</taxon>
        <taxon>Actinomycetes</taxon>
        <taxon>Mycobacteriales</taxon>
        <taxon>Mycobacteriaceae</taxon>
        <taxon>Mycobacterium</taxon>
        <taxon>Mycobacterium tuberculosis complex</taxon>
    </lineage>
</organism>
<dbReference type="Proteomes" id="UP000050164">
    <property type="component" value="Unassembled WGS sequence"/>
</dbReference>
<reference evidence="6" key="2">
    <citation type="submission" date="2015-03" db="EMBL/GenBank/DDBJ databases">
        <authorList>
            <person name="Murphy D."/>
        </authorList>
    </citation>
    <scope>NUCLEOTIDE SEQUENCE [LARGE SCALE GENOMIC DNA]</scope>
    <source>
        <strain evidence="6">K00500041</strain>
    </source>
</reference>
<dbReference type="EMBL" id="CQQC01001575">
    <property type="protein sequence ID" value="CNW07170.1"/>
    <property type="molecule type" value="Genomic_DNA"/>
</dbReference>
<evidence type="ECO:0000313" key="4">
    <source>
        <dbReference type="EMBL" id="CKU06328.1"/>
    </source>
</evidence>